<feature type="binding site" evidence="6">
    <location>
        <position position="389"/>
    </location>
    <ligand>
        <name>FAD</name>
        <dbReference type="ChEBI" id="CHEBI:57692"/>
    </ligand>
</feature>
<evidence type="ECO:0000256" key="5">
    <source>
        <dbReference type="ARBA" id="ARBA00023027"/>
    </source>
</evidence>
<evidence type="ECO:0000256" key="3">
    <source>
        <dbReference type="ARBA" id="ARBA00022827"/>
    </source>
</evidence>
<dbReference type="FunFam" id="3.40.50.80:FF:000005">
    <property type="entry name" value="NADH-cytochrome b5 reductase"/>
    <property type="match status" value="1"/>
</dbReference>
<dbReference type="InParanoid" id="A0A2R5G7H8"/>
<dbReference type="InterPro" id="IPR017927">
    <property type="entry name" value="FAD-bd_FR_type"/>
</dbReference>
<dbReference type="SUPFAM" id="SSF55856">
    <property type="entry name" value="Cytochrome b5-like heme/steroid binding domain"/>
    <property type="match status" value="1"/>
</dbReference>
<dbReference type="PANTHER" id="PTHR19370:SF185">
    <property type="entry name" value="NADH-CYTOCHROME B5 REDUCTASE"/>
    <property type="match status" value="1"/>
</dbReference>
<comment type="caution">
    <text evidence="9">The sequence shown here is derived from an EMBL/GenBank/DDBJ whole genome shotgun (WGS) entry which is preliminary data.</text>
</comment>
<dbReference type="Proteomes" id="UP000241890">
    <property type="component" value="Unassembled WGS sequence"/>
</dbReference>
<dbReference type="PRINTS" id="PR00371">
    <property type="entry name" value="FPNCR"/>
</dbReference>
<dbReference type="SUPFAM" id="SSF63380">
    <property type="entry name" value="Riboflavin synthase domain-like"/>
    <property type="match status" value="1"/>
</dbReference>
<feature type="binding site" evidence="6">
    <location>
        <position position="303"/>
    </location>
    <ligand>
        <name>FAD</name>
        <dbReference type="ChEBI" id="CHEBI:57692"/>
    </ligand>
</feature>
<organism evidence="9 10">
    <name type="scientific">Hondaea fermentalgiana</name>
    <dbReference type="NCBI Taxonomy" id="2315210"/>
    <lineage>
        <taxon>Eukaryota</taxon>
        <taxon>Sar</taxon>
        <taxon>Stramenopiles</taxon>
        <taxon>Bigyra</taxon>
        <taxon>Labyrinthulomycetes</taxon>
        <taxon>Thraustochytrida</taxon>
        <taxon>Thraustochytriidae</taxon>
        <taxon>Hondaea</taxon>
    </lineage>
</organism>
<dbReference type="InterPro" id="IPR001709">
    <property type="entry name" value="Flavoprot_Pyr_Nucl_cyt_Rdtase"/>
</dbReference>
<dbReference type="OrthoDB" id="432685at2759"/>
<dbReference type="SUPFAM" id="SSF52343">
    <property type="entry name" value="Ferredoxin reductase-like, C-terminal NADP-linked domain"/>
    <property type="match status" value="1"/>
</dbReference>
<evidence type="ECO:0000256" key="6">
    <source>
        <dbReference type="PIRSR" id="PIRSR601834-1"/>
    </source>
</evidence>
<evidence type="ECO:0000313" key="10">
    <source>
        <dbReference type="Proteomes" id="UP000241890"/>
    </source>
</evidence>
<proteinExistence type="predicted"/>
<sequence>MPQSMVNVDTILGMGVGAATVWFLWNKLDDWMSGDEKLPAVRDDRKFSPDSLEMYNGKEGRLCFVALQDGTVFDVSESKEALAKFGGRQLTEKEERDVGADKVRRSGRKVGSLVLPRNFTKEELAQFNSKNGRPVYIAAKGVIYDVDPEFYGEGGPYEMMAGKDASRALALVSLDPADVENTSLEGLTWMDLNTLDEWIAKFEMKYTRVGYLIDEKTGKAPAAPVPPAPSFLTKERQQIELAEKIVLSHDSFILRLRLPEENMILGLPVGKHIKFWCPNPKPVKDGEWNGQPDAESGKKEIERKYTPSSSNDDVGFVEVVIKAYKGGHERFPDGGKMSQYLDSLAVGDKLDVAGPFGRIEYLGKGKLKVGKKEKQVKMIGMMAGGTGITPMLQIIQAILKDPEDETKLSLIFGNQTEEDILVRDLLEAEAKRHPERFRLWYTLDRPPAEWDYSTGFIDEKMIKRHMPPPSDDSVILMCGPPPMIKFACKQNLEKLGYAKDAQIEF</sequence>
<dbReference type="GO" id="GO:0016491">
    <property type="term" value="F:oxidoreductase activity"/>
    <property type="evidence" value="ECO:0007669"/>
    <property type="project" value="UniProtKB-KW"/>
</dbReference>
<reference evidence="9 10" key="1">
    <citation type="submission" date="2017-12" db="EMBL/GenBank/DDBJ databases">
        <title>Sequencing, de novo assembly and annotation of complete genome of a new Thraustochytrid species, strain FCC1311.</title>
        <authorList>
            <person name="Sedici K."/>
            <person name="Godart F."/>
            <person name="Aiese Cigliano R."/>
            <person name="Sanseverino W."/>
            <person name="Barakat M."/>
            <person name="Ortet P."/>
            <person name="Marechal E."/>
            <person name="Cagnac O."/>
            <person name="Amato A."/>
        </authorList>
    </citation>
    <scope>NUCLEOTIDE SEQUENCE [LARGE SCALE GENOMIC DNA]</scope>
</reference>
<dbReference type="InterPro" id="IPR017938">
    <property type="entry name" value="Riboflavin_synthase-like_b-brl"/>
</dbReference>
<dbReference type="Pfam" id="PF00173">
    <property type="entry name" value="Cyt-b5"/>
    <property type="match status" value="1"/>
</dbReference>
<dbReference type="AlphaFoldDB" id="A0A2R5G7H8"/>
<dbReference type="Pfam" id="PF00970">
    <property type="entry name" value="FAD_binding_6"/>
    <property type="match status" value="2"/>
</dbReference>
<dbReference type="PROSITE" id="PS51384">
    <property type="entry name" value="FAD_FR"/>
    <property type="match status" value="1"/>
</dbReference>
<dbReference type="Gene3D" id="3.40.50.80">
    <property type="entry name" value="Nucleotide-binding domain of ferredoxin-NADP reductase (FNR) module"/>
    <property type="match status" value="1"/>
</dbReference>
<gene>
    <name evidence="9" type="ORF">FCC1311_032292</name>
</gene>
<feature type="binding site" evidence="6">
    <location>
        <position position="338"/>
    </location>
    <ligand>
        <name>FAD</name>
        <dbReference type="ChEBI" id="CHEBI:57692"/>
    </ligand>
</feature>
<feature type="binding site" evidence="6">
    <location>
        <position position="322"/>
    </location>
    <ligand>
        <name>FAD</name>
        <dbReference type="ChEBI" id="CHEBI:57692"/>
    </ligand>
</feature>
<comment type="cofactor">
    <cofactor evidence="1 6">
        <name>FAD</name>
        <dbReference type="ChEBI" id="CHEBI:57692"/>
    </cofactor>
</comment>
<evidence type="ECO:0000259" key="8">
    <source>
        <dbReference type="PROSITE" id="PS51384"/>
    </source>
</evidence>
<keyword evidence="3 6" id="KW-0274">FAD</keyword>
<evidence type="ECO:0000256" key="4">
    <source>
        <dbReference type="ARBA" id="ARBA00023002"/>
    </source>
</evidence>
<dbReference type="Gene3D" id="2.40.30.10">
    <property type="entry name" value="Translation factors"/>
    <property type="match status" value="1"/>
</dbReference>
<keyword evidence="2 6" id="KW-0285">Flavoprotein</keyword>
<feature type="binding site" evidence="6">
    <location>
        <position position="305"/>
    </location>
    <ligand>
        <name>FAD</name>
        <dbReference type="ChEBI" id="CHEBI:57692"/>
    </ligand>
</feature>
<dbReference type="SMART" id="SM01117">
    <property type="entry name" value="Cyt-b5"/>
    <property type="match status" value="1"/>
</dbReference>
<name>A0A2R5G7H8_9STRA</name>
<dbReference type="InterPro" id="IPR008333">
    <property type="entry name" value="Cbr1-like_FAD-bd_dom"/>
</dbReference>
<feature type="compositionally biased region" description="Basic and acidic residues" evidence="7">
    <location>
        <begin position="295"/>
        <end position="305"/>
    </location>
</feature>
<feature type="binding site" evidence="6">
    <location>
        <position position="337"/>
    </location>
    <ligand>
        <name>FAD</name>
        <dbReference type="ChEBI" id="CHEBI:57692"/>
    </ligand>
</feature>
<accession>A0A2R5G7H8</accession>
<dbReference type="InterPro" id="IPR001834">
    <property type="entry name" value="CBR-like"/>
</dbReference>
<evidence type="ECO:0000313" key="9">
    <source>
        <dbReference type="EMBL" id="GBG27006.1"/>
    </source>
</evidence>
<dbReference type="Pfam" id="PF00175">
    <property type="entry name" value="NAD_binding_1"/>
    <property type="match status" value="1"/>
</dbReference>
<dbReference type="PANTHER" id="PTHR19370">
    <property type="entry name" value="NADH-CYTOCHROME B5 REDUCTASE"/>
    <property type="match status" value="1"/>
</dbReference>
<dbReference type="InterPro" id="IPR001433">
    <property type="entry name" value="OxRdtase_FAD/NAD-bd"/>
</dbReference>
<dbReference type="CDD" id="cd06183">
    <property type="entry name" value="cyt_b5_reduct_like"/>
    <property type="match status" value="1"/>
</dbReference>
<evidence type="ECO:0000256" key="7">
    <source>
        <dbReference type="SAM" id="MobiDB-lite"/>
    </source>
</evidence>
<feature type="binding site" evidence="6">
    <location>
        <position position="336"/>
    </location>
    <ligand>
        <name>FAD</name>
        <dbReference type="ChEBI" id="CHEBI:57692"/>
    </ligand>
</feature>
<evidence type="ECO:0000256" key="2">
    <source>
        <dbReference type="ARBA" id="ARBA00022630"/>
    </source>
</evidence>
<feature type="region of interest" description="Disordered" evidence="7">
    <location>
        <begin position="284"/>
        <end position="309"/>
    </location>
</feature>
<dbReference type="Gene3D" id="3.10.120.10">
    <property type="entry name" value="Cytochrome b5-like heme/steroid binding domain"/>
    <property type="match status" value="1"/>
</dbReference>
<dbReference type="FunCoup" id="A0A2R5G7H8">
    <property type="interactions" value="113"/>
</dbReference>
<feature type="binding site" evidence="6">
    <location>
        <position position="320"/>
    </location>
    <ligand>
        <name>FAD</name>
        <dbReference type="ChEBI" id="CHEBI:57692"/>
    </ligand>
</feature>
<keyword evidence="4" id="KW-0560">Oxidoreductase</keyword>
<keyword evidence="10" id="KW-1185">Reference proteome</keyword>
<dbReference type="InterPro" id="IPR036400">
    <property type="entry name" value="Cyt_B5-like_heme/steroid_sf"/>
</dbReference>
<feature type="domain" description="FAD-binding FR-type" evidence="8">
    <location>
        <begin position="234"/>
        <end position="362"/>
    </location>
</feature>
<dbReference type="InterPro" id="IPR039261">
    <property type="entry name" value="FNR_nucleotide-bd"/>
</dbReference>
<dbReference type="GO" id="GO:0071949">
    <property type="term" value="F:FAD binding"/>
    <property type="evidence" value="ECO:0007669"/>
    <property type="project" value="TreeGrafter"/>
</dbReference>
<keyword evidence="5" id="KW-0520">NAD</keyword>
<dbReference type="InterPro" id="IPR001199">
    <property type="entry name" value="Cyt_B5-like_heme/steroid-bd"/>
</dbReference>
<dbReference type="PRINTS" id="PR00406">
    <property type="entry name" value="CYTB5RDTASE"/>
</dbReference>
<evidence type="ECO:0000256" key="1">
    <source>
        <dbReference type="ARBA" id="ARBA00001974"/>
    </source>
</evidence>
<protein>
    <submittedName>
        <fullName evidence="9">NADH-cytochrome b5 reductase 2</fullName>
    </submittedName>
</protein>
<dbReference type="EMBL" id="BEYU01000027">
    <property type="protein sequence ID" value="GBG27006.1"/>
    <property type="molecule type" value="Genomic_DNA"/>
</dbReference>